<evidence type="ECO:0000313" key="2">
    <source>
        <dbReference type="Proteomes" id="UP000008960"/>
    </source>
</evidence>
<protein>
    <submittedName>
        <fullName evidence="1">Uncharacterized protein</fullName>
    </submittedName>
</protein>
<dbReference type="EMBL" id="FP929061">
    <property type="protein sequence ID" value="CBL39419.1"/>
    <property type="molecule type" value="Genomic_DNA"/>
</dbReference>
<gene>
    <name evidence="1" type="ORF">CL2_25870</name>
</gene>
<organism evidence="1 2">
    <name type="scientific">Anaerostipes hadrus</name>
    <dbReference type="NCBI Taxonomy" id="649756"/>
    <lineage>
        <taxon>Bacteria</taxon>
        <taxon>Bacillati</taxon>
        <taxon>Bacillota</taxon>
        <taxon>Clostridia</taxon>
        <taxon>Lachnospirales</taxon>
        <taxon>Lachnospiraceae</taxon>
        <taxon>Anaerostipes</taxon>
    </lineage>
</organism>
<accession>D4MVK3</accession>
<evidence type="ECO:0000313" key="1">
    <source>
        <dbReference type="EMBL" id="CBL39419.1"/>
    </source>
</evidence>
<dbReference type="Proteomes" id="UP000008960">
    <property type="component" value="Chromosome"/>
</dbReference>
<proteinExistence type="predicted"/>
<name>D4MVK3_ANAHA</name>
<dbReference type="KEGG" id="bprl:CL2_25870"/>
<sequence>MKEWYRQQINQMIMHINDELFLKRIFIIIRNHIKREG</sequence>
<reference evidence="1 2" key="1">
    <citation type="submission" date="2010-03" db="EMBL/GenBank/DDBJ databases">
        <title>The genome sequence of Clostridiales sp. SSC/2.</title>
        <authorList>
            <consortium name="metaHIT consortium -- http://www.metahit.eu/"/>
            <person name="Pajon A."/>
            <person name="Turner K."/>
            <person name="Parkhill J."/>
            <person name="Duncan S."/>
            <person name="Flint H."/>
        </authorList>
    </citation>
    <scope>NUCLEOTIDE SEQUENCE [LARGE SCALE GENOMIC DNA]</scope>
    <source>
        <strain evidence="1 2">SSC/2</strain>
    </source>
</reference>
<dbReference type="AlphaFoldDB" id="D4MVK3"/>
<reference evidence="1 2" key="2">
    <citation type="submission" date="2010-03" db="EMBL/GenBank/DDBJ databases">
        <authorList>
            <person name="Pajon A."/>
        </authorList>
    </citation>
    <scope>NUCLEOTIDE SEQUENCE [LARGE SCALE GENOMIC DNA]</scope>
    <source>
        <strain evidence="1 2">SSC/2</strain>
    </source>
</reference>